<reference evidence="1" key="1">
    <citation type="submission" date="2021-06" db="EMBL/GenBank/DDBJ databases">
        <authorList>
            <person name="Hodson N. C."/>
            <person name="Mongue J. A."/>
            <person name="Jaron S. K."/>
        </authorList>
    </citation>
    <scope>NUCLEOTIDE SEQUENCE</scope>
</reference>
<keyword evidence="2" id="KW-1185">Reference proteome</keyword>
<accession>A0A8J2PXF7</accession>
<evidence type="ECO:0000313" key="1">
    <source>
        <dbReference type="EMBL" id="CAG7825555.1"/>
    </source>
</evidence>
<proteinExistence type="predicted"/>
<dbReference type="EMBL" id="CAJVCH010536703">
    <property type="protein sequence ID" value="CAG7825555.1"/>
    <property type="molecule type" value="Genomic_DNA"/>
</dbReference>
<evidence type="ECO:0000313" key="2">
    <source>
        <dbReference type="Proteomes" id="UP000708208"/>
    </source>
</evidence>
<dbReference type="Proteomes" id="UP000708208">
    <property type="component" value="Unassembled WGS sequence"/>
</dbReference>
<gene>
    <name evidence="1" type="ORF">AFUS01_LOCUS35658</name>
</gene>
<organism evidence="1 2">
    <name type="scientific">Allacma fusca</name>
    <dbReference type="NCBI Taxonomy" id="39272"/>
    <lineage>
        <taxon>Eukaryota</taxon>
        <taxon>Metazoa</taxon>
        <taxon>Ecdysozoa</taxon>
        <taxon>Arthropoda</taxon>
        <taxon>Hexapoda</taxon>
        <taxon>Collembola</taxon>
        <taxon>Symphypleona</taxon>
        <taxon>Sminthuridae</taxon>
        <taxon>Allacma</taxon>
    </lineage>
</organism>
<feature type="non-terminal residue" evidence="1">
    <location>
        <position position="31"/>
    </location>
</feature>
<comment type="caution">
    <text evidence="1">The sequence shown here is derived from an EMBL/GenBank/DDBJ whole genome shotgun (WGS) entry which is preliminary data.</text>
</comment>
<protein>
    <submittedName>
        <fullName evidence="1">Uncharacterized protein</fullName>
    </submittedName>
</protein>
<sequence>HQSLIVHLQARHHALEHFNSCNILRYGCCFT</sequence>
<dbReference type="AlphaFoldDB" id="A0A8J2PXF7"/>
<name>A0A8J2PXF7_9HEXA</name>